<accession>A0AA36BRU1</accession>
<evidence type="ECO:0000256" key="2">
    <source>
        <dbReference type="ARBA" id="ARBA00005816"/>
    </source>
</evidence>
<dbReference type="GO" id="GO:0005634">
    <property type="term" value="C:nucleus"/>
    <property type="evidence" value="ECO:0007669"/>
    <property type="project" value="UniProtKB-SubCell"/>
</dbReference>
<dbReference type="GO" id="GO:0061733">
    <property type="term" value="F:protein-lysine-acetyltransferase activity"/>
    <property type="evidence" value="ECO:0007669"/>
    <property type="project" value="TreeGrafter"/>
</dbReference>
<dbReference type="GO" id="GO:0000785">
    <property type="term" value="C:chromatin"/>
    <property type="evidence" value="ECO:0007669"/>
    <property type="project" value="TreeGrafter"/>
</dbReference>
<evidence type="ECO:0000256" key="10">
    <source>
        <dbReference type="SAM" id="MobiDB-lite"/>
    </source>
</evidence>
<evidence type="ECO:0000259" key="11">
    <source>
        <dbReference type="Pfam" id="PF13878"/>
    </source>
</evidence>
<keyword evidence="8" id="KW-0131">Cell cycle</keyword>
<reference evidence="13" key="1">
    <citation type="submission" date="2023-08" db="EMBL/GenBank/DDBJ databases">
        <authorList>
            <person name="Alioto T."/>
            <person name="Alioto T."/>
            <person name="Gomez Garrido J."/>
        </authorList>
    </citation>
    <scope>NUCLEOTIDE SEQUENCE</scope>
</reference>
<organism evidence="13 14">
    <name type="scientific">Octopus vulgaris</name>
    <name type="common">Common octopus</name>
    <dbReference type="NCBI Taxonomy" id="6645"/>
    <lineage>
        <taxon>Eukaryota</taxon>
        <taxon>Metazoa</taxon>
        <taxon>Spiralia</taxon>
        <taxon>Lophotrochozoa</taxon>
        <taxon>Mollusca</taxon>
        <taxon>Cephalopoda</taxon>
        <taxon>Coleoidea</taxon>
        <taxon>Octopodiformes</taxon>
        <taxon>Octopoda</taxon>
        <taxon>Incirrata</taxon>
        <taxon>Octopodidae</taxon>
        <taxon>Octopus</taxon>
    </lineage>
</organism>
<evidence type="ECO:0000256" key="3">
    <source>
        <dbReference type="ARBA" id="ARBA00022679"/>
    </source>
</evidence>
<evidence type="ECO:0000256" key="4">
    <source>
        <dbReference type="ARBA" id="ARBA00022723"/>
    </source>
</evidence>
<evidence type="ECO:0000256" key="6">
    <source>
        <dbReference type="ARBA" id="ARBA00022833"/>
    </source>
</evidence>
<evidence type="ECO:0000259" key="12">
    <source>
        <dbReference type="Pfam" id="PF13880"/>
    </source>
</evidence>
<evidence type="ECO:0000256" key="7">
    <source>
        <dbReference type="ARBA" id="ARBA00023242"/>
    </source>
</evidence>
<dbReference type="GO" id="GO:0007064">
    <property type="term" value="P:mitotic sister chromatid cohesion"/>
    <property type="evidence" value="ECO:0007669"/>
    <property type="project" value="TreeGrafter"/>
</dbReference>
<keyword evidence="5" id="KW-0863">Zinc-finger</keyword>
<feature type="compositionally biased region" description="Low complexity" evidence="10">
    <location>
        <begin position="288"/>
        <end position="297"/>
    </location>
</feature>
<evidence type="ECO:0000256" key="9">
    <source>
        <dbReference type="ARBA" id="ARBA00023315"/>
    </source>
</evidence>
<dbReference type="PANTHER" id="PTHR45884:SF2">
    <property type="entry name" value="N-ACETYLTRANSFERASE ECO"/>
    <property type="match status" value="1"/>
</dbReference>
<proteinExistence type="inferred from homology"/>
<protein>
    <recommendedName>
        <fullName evidence="15">N-acetyltransferase ESCO2</fullName>
    </recommendedName>
</protein>
<keyword evidence="14" id="KW-1185">Reference proteome</keyword>
<name>A0AA36BRU1_OCTVU</name>
<evidence type="ECO:0008006" key="15">
    <source>
        <dbReference type="Google" id="ProtNLM"/>
    </source>
</evidence>
<evidence type="ECO:0000313" key="14">
    <source>
        <dbReference type="Proteomes" id="UP001162480"/>
    </source>
</evidence>
<gene>
    <name evidence="13" type="ORF">OCTVUL_1B019816</name>
</gene>
<feature type="domain" description="N-acetyltransferase ESCO acetyl-transferase" evidence="12">
    <location>
        <begin position="556"/>
        <end position="620"/>
    </location>
</feature>
<dbReference type="InterPro" id="IPR028005">
    <property type="entry name" value="AcTrfase_ESCO_Znf_dom"/>
</dbReference>
<dbReference type="InterPro" id="IPR028009">
    <property type="entry name" value="ESCO_Acetyltransf_dom"/>
</dbReference>
<evidence type="ECO:0000313" key="13">
    <source>
        <dbReference type="EMBL" id="CAI9739390.1"/>
    </source>
</evidence>
<dbReference type="GO" id="GO:0008270">
    <property type="term" value="F:zinc ion binding"/>
    <property type="evidence" value="ECO:0007669"/>
    <property type="project" value="UniProtKB-KW"/>
</dbReference>
<feature type="compositionally biased region" description="Polar residues" evidence="10">
    <location>
        <begin position="198"/>
        <end position="209"/>
    </location>
</feature>
<dbReference type="Pfam" id="PF13880">
    <property type="entry name" value="Acetyltransf_13"/>
    <property type="match status" value="1"/>
</dbReference>
<evidence type="ECO:0000256" key="8">
    <source>
        <dbReference type="ARBA" id="ARBA00023306"/>
    </source>
</evidence>
<dbReference type="Pfam" id="PF13878">
    <property type="entry name" value="zf-C2H2_3"/>
    <property type="match status" value="1"/>
</dbReference>
<dbReference type="PANTHER" id="PTHR45884">
    <property type="entry name" value="N-ACETYLTRANSFERASE ECO"/>
    <property type="match status" value="1"/>
</dbReference>
<keyword evidence="9" id="KW-0012">Acyltransferase</keyword>
<evidence type="ECO:0000256" key="1">
    <source>
        <dbReference type="ARBA" id="ARBA00004123"/>
    </source>
</evidence>
<feature type="compositionally biased region" description="Low complexity" evidence="10">
    <location>
        <begin position="170"/>
        <end position="183"/>
    </location>
</feature>
<dbReference type="Proteomes" id="UP001162480">
    <property type="component" value="Chromosome 23"/>
</dbReference>
<keyword evidence="7" id="KW-0539">Nucleus</keyword>
<comment type="similarity">
    <text evidence="2">Belongs to the acetyltransferase family. ECO subfamily.</text>
</comment>
<dbReference type="EMBL" id="OX597836">
    <property type="protein sequence ID" value="CAI9739390.1"/>
    <property type="molecule type" value="Genomic_DNA"/>
</dbReference>
<comment type="subcellular location">
    <subcellularLocation>
        <location evidence="1">Nucleus</location>
    </subcellularLocation>
</comment>
<sequence>MEASLISDVDTNEEPLLSSSIDEVNNKPSFTAKSFYRNSCTTPKSRVKLPFYLRYSLGDSNLGNHGETSHLADVTNISETGLHSVPEGHWKIDTQTPPHSSAASASSCHPEGSRLASGVQHRRRPCYYIEPSKRLKSIHSAQQESSTKIVSEDIIRSIRVENISAVMPRTPSIITDSPTTTADNSGGCGSERKFFKNRPSSVTTSQSPMLTKRGGAGSTTVVCRGFSLNFVPRRLSASFEKRVGQQKKRKSRNPRRPQRKRSNNSGCAKDEKPLPPLSNIFPELDLQPLSSPAAPLPTNTCDHLINPQQQCDDQLSTAENDCTYSNSCGGSSSSLVHFSSDSNSSESSTLPEKPRLFPIFSNRRNRLREASLKAASESSILLPKFIKDSADAKQLTLDAGQKRFGAIQCPQCTMFYTRADPVDETTHAKFHYSLLTTLKFTGWKKERVVQEYSETGCRIILVLPDDPKYVIRKVEDLNHVMGQELGFPDSTLSFQCNYKIFLYISDEKRIDGCCIAEAIKEGFRVVPNSPNEQSQTQMKQGRRPCCCRTEPEACPIGISKIWVYGPSRRTGIASKLLDCVRHWFQYGVPVPRNKLAFSDPTPEGMLLATKYTGSMSFLVYKCQTNYNQQ</sequence>
<feature type="domain" description="N-acetyltransferase ESCO zinc-finger" evidence="11">
    <location>
        <begin position="394"/>
        <end position="431"/>
    </location>
</feature>
<feature type="compositionally biased region" description="Basic residues" evidence="10">
    <location>
        <begin position="244"/>
        <end position="262"/>
    </location>
</feature>
<keyword evidence="3" id="KW-0808">Transferase</keyword>
<evidence type="ECO:0000256" key="5">
    <source>
        <dbReference type="ARBA" id="ARBA00022771"/>
    </source>
</evidence>
<keyword evidence="4" id="KW-0479">Metal-binding</keyword>
<feature type="region of interest" description="Disordered" evidence="10">
    <location>
        <begin position="170"/>
        <end position="217"/>
    </location>
</feature>
<feature type="region of interest" description="Disordered" evidence="10">
    <location>
        <begin position="95"/>
        <end position="119"/>
    </location>
</feature>
<keyword evidence="6" id="KW-0862">Zinc</keyword>
<feature type="region of interest" description="Disordered" evidence="10">
    <location>
        <begin position="239"/>
        <end position="301"/>
    </location>
</feature>
<dbReference type="AlphaFoldDB" id="A0AA36BRU1"/>